<sequence>MTVLPQSQVIADLKSCS</sequence>
<reference evidence="1" key="1">
    <citation type="submission" date="2014-11" db="EMBL/GenBank/DDBJ databases">
        <authorList>
            <person name="Amaro Gonzalez C."/>
        </authorList>
    </citation>
    <scope>NUCLEOTIDE SEQUENCE</scope>
</reference>
<evidence type="ECO:0000313" key="1">
    <source>
        <dbReference type="EMBL" id="JAH81868.1"/>
    </source>
</evidence>
<protein>
    <submittedName>
        <fullName evidence="1">Uncharacterized protein</fullName>
    </submittedName>
</protein>
<name>A0A0E9VX92_ANGAN</name>
<organism evidence="1">
    <name type="scientific">Anguilla anguilla</name>
    <name type="common">European freshwater eel</name>
    <name type="synonym">Muraena anguilla</name>
    <dbReference type="NCBI Taxonomy" id="7936"/>
    <lineage>
        <taxon>Eukaryota</taxon>
        <taxon>Metazoa</taxon>
        <taxon>Chordata</taxon>
        <taxon>Craniata</taxon>
        <taxon>Vertebrata</taxon>
        <taxon>Euteleostomi</taxon>
        <taxon>Actinopterygii</taxon>
        <taxon>Neopterygii</taxon>
        <taxon>Teleostei</taxon>
        <taxon>Anguilliformes</taxon>
        <taxon>Anguillidae</taxon>
        <taxon>Anguilla</taxon>
    </lineage>
</organism>
<reference evidence="1" key="2">
    <citation type="journal article" date="2015" name="Fish Shellfish Immunol.">
        <title>Early steps in the European eel (Anguilla anguilla)-Vibrio vulnificus interaction in the gills: Role of the RtxA13 toxin.</title>
        <authorList>
            <person name="Callol A."/>
            <person name="Pajuelo D."/>
            <person name="Ebbesson L."/>
            <person name="Teles M."/>
            <person name="MacKenzie S."/>
            <person name="Amaro C."/>
        </authorList>
    </citation>
    <scope>NUCLEOTIDE SEQUENCE</scope>
</reference>
<dbReference type="AlphaFoldDB" id="A0A0E9VX92"/>
<dbReference type="EMBL" id="GBXM01026709">
    <property type="protein sequence ID" value="JAH81868.1"/>
    <property type="molecule type" value="Transcribed_RNA"/>
</dbReference>
<accession>A0A0E9VX92</accession>
<proteinExistence type="predicted"/>